<name>A0A4Z0AB74_9AGAM</name>
<protein>
    <recommendedName>
        <fullName evidence="5">Carbohydrate-binding module family 19 domain-containing protein</fullName>
    </recommendedName>
</protein>
<feature type="compositionally biased region" description="Low complexity" evidence="1">
    <location>
        <begin position="296"/>
        <end position="308"/>
    </location>
</feature>
<feature type="region of interest" description="Disordered" evidence="1">
    <location>
        <begin position="140"/>
        <end position="284"/>
    </location>
</feature>
<evidence type="ECO:0000313" key="3">
    <source>
        <dbReference type="EMBL" id="TFY83494.1"/>
    </source>
</evidence>
<comment type="caution">
    <text evidence="3">The sequence shown here is derived from an EMBL/GenBank/DDBJ whole genome shotgun (WGS) entry which is preliminary data.</text>
</comment>
<proteinExistence type="predicted"/>
<keyword evidence="4" id="KW-1185">Reference proteome</keyword>
<sequence>MVRLTQLLFASATIAVASALPLEHQKRIAQTISASTTQWVAACQKAGGADKCGTVSQNAFQTLLAAGKNCDQQDAADAMVDLAKQLNNDPDMIRLAQIFAQQPRNAPDSLQVPYCQTAPKNRELNGLFHCQFSSSDFTKFSGDQTGNTPLGQSAPNPPGSCPAKTDGPVPDGQQLTDLVQSPGTPDGGSAGNSTAAGGDTGSPAGNATAAGAGSSAGAATGTGADTGASATGSAATSASTGAANGADTGAAGADTTDSSSATASGAANGAGASAIGSAATPTSTGVAAAGNNNAGSGAAAGGNSSTAAGGSGAAADSKPFTLDNGKQAQQLNAKFATLTADSPCQEGEQACVGSSFAQCVGGKFSTTACAGGTQCAALPLVNSAGTSVTCSTADQTAQRIAATGATGGVTGSG</sequence>
<evidence type="ECO:0008006" key="5">
    <source>
        <dbReference type="Google" id="ProtNLM"/>
    </source>
</evidence>
<accession>A0A4Z0AB74</accession>
<reference evidence="3 4" key="1">
    <citation type="submission" date="2019-02" db="EMBL/GenBank/DDBJ databases">
        <title>Genome sequencing of the rare red list fungi Hericium alpestre (H. flagellum).</title>
        <authorList>
            <person name="Buettner E."/>
            <person name="Kellner H."/>
        </authorList>
    </citation>
    <scope>NUCLEOTIDE SEQUENCE [LARGE SCALE GENOMIC DNA]</scope>
    <source>
        <strain evidence="3 4">DSM 108284</strain>
    </source>
</reference>
<dbReference type="EMBL" id="SFCI01000025">
    <property type="protein sequence ID" value="TFY83494.1"/>
    <property type="molecule type" value="Genomic_DNA"/>
</dbReference>
<feature type="compositionally biased region" description="Polar residues" evidence="1">
    <location>
        <begin position="140"/>
        <end position="154"/>
    </location>
</feature>
<feature type="compositionally biased region" description="Polar residues" evidence="1">
    <location>
        <begin position="173"/>
        <end position="183"/>
    </location>
</feature>
<evidence type="ECO:0000256" key="1">
    <source>
        <dbReference type="SAM" id="MobiDB-lite"/>
    </source>
</evidence>
<feature type="region of interest" description="Disordered" evidence="1">
    <location>
        <begin position="296"/>
        <end position="315"/>
    </location>
</feature>
<organism evidence="3 4">
    <name type="scientific">Hericium alpestre</name>
    <dbReference type="NCBI Taxonomy" id="135208"/>
    <lineage>
        <taxon>Eukaryota</taxon>
        <taxon>Fungi</taxon>
        <taxon>Dikarya</taxon>
        <taxon>Basidiomycota</taxon>
        <taxon>Agaricomycotina</taxon>
        <taxon>Agaricomycetes</taxon>
        <taxon>Russulales</taxon>
        <taxon>Hericiaceae</taxon>
        <taxon>Hericium</taxon>
    </lineage>
</organism>
<feature type="compositionally biased region" description="Low complexity" evidence="1">
    <location>
        <begin position="191"/>
        <end position="284"/>
    </location>
</feature>
<feature type="chain" id="PRO_5021499790" description="Carbohydrate-binding module family 19 domain-containing protein" evidence="2">
    <location>
        <begin position="20"/>
        <end position="413"/>
    </location>
</feature>
<evidence type="ECO:0000256" key="2">
    <source>
        <dbReference type="SAM" id="SignalP"/>
    </source>
</evidence>
<keyword evidence="2" id="KW-0732">Signal</keyword>
<gene>
    <name evidence="3" type="ORF">EWM64_g513</name>
</gene>
<dbReference type="AlphaFoldDB" id="A0A4Z0AB74"/>
<dbReference type="Proteomes" id="UP000298061">
    <property type="component" value="Unassembled WGS sequence"/>
</dbReference>
<evidence type="ECO:0000313" key="4">
    <source>
        <dbReference type="Proteomes" id="UP000298061"/>
    </source>
</evidence>
<dbReference type="OrthoDB" id="2362516at2759"/>
<feature type="signal peptide" evidence="2">
    <location>
        <begin position="1"/>
        <end position="19"/>
    </location>
</feature>